<reference evidence="14" key="1">
    <citation type="journal article" date="2008" name="Insect Biochem. Mol. Biol.">
        <title>The genome of a lepidopteran model insect, the silkworm Bombyx mori.</title>
        <authorList>
            <consortium name="International Silkworm Genome Consortium"/>
        </authorList>
    </citation>
    <scope>NUCLEOTIDE SEQUENCE [LARGE SCALE GENOMIC DNA]</scope>
    <source>
        <strain evidence="14">p50T</strain>
    </source>
</reference>
<accession>A0A8R2DLW4</accession>
<sequence>MSGLSVVFNVEPGDYPSWSPIPYYGVKVLISDPNDYPETTVLYRFITLGESVAIKVDPMVFQSESNIRRVVPDKRACWFHDEVILGHTDRYSFETCHTECKMKTYLDTCGCIPFKYPREKSTRICEFEDLNCLNNVTVYKSRENMDCKPMCYMECQDKKYSITSDLLPFLPEDYPNNVSRGRNASELAALQVYFSKSNCNCYKMSLLIDVNYFIATYGGVFSLSFGGSVVTISEVIYLFVSIIIVCSARKLYPVAESEIENKW</sequence>
<evidence type="ECO:0000256" key="8">
    <source>
        <dbReference type="ARBA" id="ARBA00023065"/>
    </source>
</evidence>
<keyword evidence="6" id="KW-1133">Transmembrane helix</keyword>
<dbReference type="GeneID" id="110385146"/>
<keyword evidence="4 12" id="KW-0894">Sodium channel</keyword>
<dbReference type="AlphaFoldDB" id="A0A8R2DLW4"/>
<evidence type="ECO:0000313" key="13">
    <source>
        <dbReference type="EnsemblMetazoa" id="XP_021203497.2"/>
    </source>
</evidence>
<dbReference type="Pfam" id="PF00858">
    <property type="entry name" value="ASC"/>
    <property type="match status" value="1"/>
</dbReference>
<dbReference type="KEGG" id="bmor:110385146"/>
<comment type="similarity">
    <text evidence="2 12">Belongs to the amiloride-sensitive sodium channel (TC 1.A.6) family.</text>
</comment>
<keyword evidence="9" id="KW-0472">Membrane</keyword>
<dbReference type="InterPro" id="IPR001873">
    <property type="entry name" value="ENaC"/>
</dbReference>
<evidence type="ECO:0000256" key="12">
    <source>
        <dbReference type="RuleBase" id="RU000679"/>
    </source>
</evidence>
<dbReference type="Gene3D" id="1.10.287.820">
    <property type="entry name" value="Acid-sensing ion channel domain"/>
    <property type="match status" value="1"/>
</dbReference>
<proteinExistence type="inferred from homology"/>
<reference evidence="13" key="2">
    <citation type="submission" date="2022-06" db="UniProtKB">
        <authorList>
            <consortium name="EnsemblMetazoa"/>
        </authorList>
    </citation>
    <scope>IDENTIFICATION</scope>
    <source>
        <strain evidence="13">p50T (Dazao)</strain>
    </source>
</reference>
<keyword evidence="7" id="KW-0915">Sodium</keyword>
<evidence type="ECO:0000256" key="3">
    <source>
        <dbReference type="ARBA" id="ARBA00022448"/>
    </source>
</evidence>
<dbReference type="GO" id="GO:0005886">
    <property type="term" value="C:plasma membrane"/>
    <property type="evidence" value="ECO:0007669"/>
    <property type="project" value="TreeGrafter"/>
</dbReference>
<organism evidence="13 14">
    <name type="scientific">Bombyx mori</name>
    <name type="common">Silk moth</name>
    <dbReference type="NCBI Taxonomy" id="7091"/>
    <lineage>
        <taxon>Eukaryota</taxon>
        <taxon>Metazoa</taxon>
        <taxon>Ecdysozoa</taxon>
        <taxon>Arthropoda</taxon>
        <taxon>Hexapoda</taxon>
        <taxon>Insecta</taxon>
        <taxon>Pterygota</taxon>
        <taxon>Neoptera</taxon>
        <taxon>Endopterygota</taxon>
        <taxon>Lepidoptera</taxon>
        <taxon>Glossata</taxon>
        <taxon>Ditrysia</taxon>
        <taxon>Bombycoidea</taxon>
        <taxon>Bombycidae</taxon>
        <taxon>Bombycinae</taxon>
        <taxon>Bombyx</taxon>
    </lineage>
</organism>
<evidence type="ECO:0000256" key="2">
    <source>
        <dbReference type="ARBA" id="ARBA00007193"/>
    </source>
</evidence>
<dbReference type="Proteomes" id="UP000005204">
    <property type="component" value="Unassembled WGS sequence"/>
</dbReference>
<evidence type="ECO:0000256" key="10">
    <source>
        <dbReference type="ARBA" id="ARBA00023201"/>
    </source>
</evidence>
<comment type="subcellular location">
    <subcellularLocation>
        <location evidence="1">Membrane</location>
        <topology evidence="1">Multi-pass membrane protein</topology>
    </subcellularLocation>
</comment>
<dbReference type="PANTHER" id="PTHR11690:SF237">
    <property type="entry name" value="PICKPOCKET 16-RELATED"/>
    <property type="match status" value="1"/>
</dbReference>
<evidence type="ECO:0000256" key="6">
    <source>
        <dbReference type="ARBA" id="ARBA00022989"/>
    </source>
</evidence>
<evidence type="ECO:0000256" key="4">
    <source>
        <dbReference type="ARBA" id="ARBA00022461"/>
    </source>
</evidence>
<evidence type="ECO:0000256" key="7">
    <source>
        <dbReference type="ARBA" id="ARBA00023053"/>
    </source>
</evidence>
<keyword evidence="11 12" id="KW-0407">Ion channel</keyword>
<evidence type="ECO:0000313" key="14">
    <source>
        <dbReference type="Proteomes" id="UP000005204"/>
    </source>
</evidence>
<keyword evidence="5 12" id="KW-0812">Transmembrane</keyword>
<keyword evidence="3 12" id="KW-0813">Transport</keyword>
<keyword evidence="8 12" id="KW-0406">Ion transport</keyword>
<keyword evidence="10 12" id="KW-0739">Sodium transport</keyword>
<dbReference type="EnsemblMetazoa" id="XM_021347822.2">
    <property type="protein sequence ID" value="XP_021203497.2"/>
    <property type="gene ID" value="LOC110385146"/>
</dbReference>
<keyword evidence="14" id="KW-1185">Reference proteome</keyword>
<dbReference type="GO" id="GO:0015280">
    <property type="term" value="F:ligand-gated sodium channel activity"/>
    <property type="evidence" value="ECO:0007669"/>
    <property type="project" value="TreeGrafter"/>
</dbReference>
<evidence type="ECO:0000256" key="1">
    <source>
        <dbReference type="ARBA" id="ARBA00004141"/>
    </source>
</evidence>
<protein>
    <submittedName>
        <fullName evidence="13">Uncharacterized protein</fullName>
    </submittedName>
</protein>
<evidence type="ECO:0000256" key="5">
    <source>
        <dbReference type="ARBA" id="ARBA00022692"/>
    </source>
</evidence>
<evidence type="ECO:0000256" key="9">
    <source>
        <dbReference type="ARBA" id="ARBA00023136"/>
    </source>
</evidence>
<dbReference type="RefSeq" id="XP_021203497.2">
    <property type="nucleotide sequence ID" value="XM_021347822.3"/>
</dbReference>
<dbReference type="PANTHER" id="PTHR11690">
    <property type="entry name" value="AMILORIDE-SENSITIVE SODIUM CHANNEL-RELATED"/>
    <property type="match status" value="1"/>
</dbReference>
<dbReference type="PRINTS" id="PR01078">
    <property type="entry name" value="AMINACHANNEL"/>
</dbReference>
<evidence type="ECO:0000256" key="11">
    <source>
        <dbReference type="ARBA" id="ARBA00023303"/>
    </source>
</evidence>
<name>A0A8R2DLW4_BOMMO</name>